<feature type="transmembrane region" description="Helical" evidence="1">
    <location>
        <begin position="72"/>
        <end position="99"/>
    </location>
</feature>
<comment type="caution">
    <text evidence="2">The sequence shown here is derived from an EMBL/GenBank/DDBJ whole genome shotgun (WGS) entry which is preliminary data.</text>
</comment>
<feature type="transmembrane region" description="Helical" evidence="1">
    <location>
        <begin position="105"/>
        <end position="125"/>
    </location>
</feature>
<dbReference type="AlphaFoldDB" id="A0A927BZM3"/>
<keyword evidence="1" id="KW-0812">Transmembrane</keyword>
<keyword evidence="1" id="KW-1133">Transmembrane helix</keyword>
<dbReference type="EMBL" id="JACXIZ010000065">
    <property type="protein sequence ID" value="MBD2848419.1"/>
    <property type="molecule type" value="Genomic_DNA"/>
</dbReference>
<sequence>MTLTVQFGTLAAMVLSGLGLGAAFDGYRVVSGKIKIGKLWFPVLDLLYWLAATLVVFRILSASNEGELRAYVFLGLLIGIAFYFWLLSSIVISFMVWLINTIQRTVAFIARCLHLLVVRPLAFLLRLLRMALGLLWAGVLVLLRPLGKLLWWLAGPPLRAVWRGIEPLVAKLHIAERFNRCRIWLKKIGAIFFKR</sequence>
<gene>
    <name evidence="2" type="primary">yabQ</name>
    <name evidence="2" type="ORF">IDH44_24825</name>
</gene>
<dbReference type="RefSeq" id="WP_190921517.1">
    <property type="nucleotide sequence ID" value="NZ_JACXIZ010000065.1"/>
</dbReference>
<feature type="transmembrane region" description="Helical" evidence="1">
    <location>
        <begin position="132"/>
        <end position="154"/>
    </location>
</feature>
<dbReference type="Proteomes" id="UP000621560">
    <property type="component" value="Unassembled WGS sequence"/>
</dbReference>
<reference evidence="2" key="1">
    <citation type="submission" date="2020-09" db="EMBL/GenBank/DDBJ databases">
        <title>A novel bacterium of genus Paenibacillus, isolated from South China Sea.</title>
        <authorList>
            <person name="Huang H."/>
            <person name="Mo K."/>
            <person name="Hu Y."/>
        </authorList>
    </citation>
    <scope>NUCLEOTIDE SEQUENCE</scope>
    <source>
        <strain evidence="2">IB182496</strain>
    </source>
</reference>
<dbReference type="NCBIfam" id="TIGR02893">
    <property type="entry name" value="spore_yabQ"/>
    <property type="match status" value="1"/>
</dbReference>
<evidence type="ECO:0000313" key="3">
    <source>
        <dbReference type="Proteomes" id="UP000621560"/>
    </source>
</evidence>
<evidence type="ECO:0000313" key="2">
    <source>
        <dbReference type="EMBL" id="MBD2848419.1"/>
    </source>
</evidence>
<dbReference type="InterPro" id="IPR019074">
    <property type="entry name" value="YabQ"/>
</dbReference>
<evidence type="ECO:0000256" key="1">
    <source>
        <dbReference type="SAM" id="Phobius"/>
    </source>
</evidence>
<feature type="transmembrane region" description="Helical" evidence="1">
    <location>
        <begin position="39"/>
        <end position="60"/>
    </location>
</feature>
<keyword evidence="3" id="KW-1185">Reference proteome</keyword>
<accession>A0A927BZM3</accession>
<name>A0A927BZM3_9BACL</name>
<dbReference type="Pfam" id="PF09578">
    <property type="entry name" value="Spore_YabQ"/>
    <property type="match status" value="1"/>
</dbReference>
<protein>
    <submittedName>
        <fullName evidence="2">Spore cortex biosynthesis protein YabQ</fullName>
    </submittedName>
</protein>
<organism evidence="2 3">
    <name type="scientific">Paenibacillus sabuli</name>
    <dbReference type="NCBI Taxonomy" id="2772509"/>
    <lineage>
        <taxon>Bacteria</taxon>
        <taxon>Bacillati</taxon>
        <taxon>Bacillota</taxon>
        <taxon>Bacilli</taxon>
        <taxon>Bacillales</taxon>
        <taxon>Paenibacillaceae</taxon>
        <taxon>Paenibacillus</taxon>
    </lineage>
</organism>
<keyword evidence="1" id="KW-0472">Membrane</keyword>
<proteinExistence type="predicted"/>